<dbReference type="SMART" id="SM00044">
    <property type="entry name" value="CYCc"/>
    <property type="match status" value="1"/>
</dbReference>
<dbReference type="GO" id="GO:0004016">
    <property type="term" value="F:adenylate cyclase activity"/>
    <property type="evidence" value="ECO:0007669"/>
    <property type="project" value="UniProtKB-ARBA"/>
</dbReference>
<keyword evidence="5" id="KW-1185">Reference proteome</keyword>
<feature type="compositionally biased region" description="Polar residues" evidence="1">
    <location>
        <begin position="8"/>
        <end position="19"/>
    </location>
</feature>
<keyword evidence="2" id="KW-1133">Transmembrane helix</keyword>
<dbReference type="PANTHER" id="PTHR43081:SF1">
    <property type="entry name" value="ADENYLATE CYCLASE, TERMINAL-DIFFERENTIATION SPECIFIC"/>
    <property type="match status" value="1"/>
</dbReference>
<dbReference type="SUPFAM" id="SSF55073">
    <property type="entry name" value="Nucleotide cyclase"/>
    <property type="match status" value="1"/>
</dbReference>
<dbReference type="Gene3D" id="3.30.70.1230">
    <property type="entry name" value="Nucleotide cyclase"/>
    <property type="match status" value="1"/>
</dbReference>
<feature type="domain" description="Guanylate cyclase" evidence="3">
    <location>
        <begin position="473"/>
        <end position="606"/>
    </location>
</feature>
<dbReference type="GO" id="GO:0009190">
    <property type="term" value="P:cyclic nucleotide biosynthetic process"/>
    <property type="evidence" value="ECO:0007669"/>
    <property type="project" value="InterPro"/>
</dbReference>
<dbReference type="InterPro" id="IPR029787">
    <property type="entry name" value="Nucleotide_cyclase"/>
</dbReference>
<keyword evidence="2" id="KW-0472">Membrane</keyword>
<dbReference type="Pfam" id="PF05226">
    <property type="entry name" value="CHASE2"/>
    <property type="match status" value="1"/>
</dbReference>
<proteinExistence type="predicted"/>
<feature type="transmembrane region" description="Helical" evidence="2">
    <location>
        <begin position="407"/>
        <end position="429"/>
    </location>
</feature>
<dbReference type="EMBL" id="JACLAW010000001">
    <property type="protein sequence ID" value="MBC2664074.1"/>
    <property type="molecule type" value="Genomic_DNA"/>
</dbReference>
<gene>
    <name evidence="4" type="ORF">H7F51_00930</name>
</gene>
<evidence type="ECO:0000256" key="2">
    <source>
        <dbReference type="SAM" id="Phobius"/>
    </source>
</evidence>
<comment type="caution">
    <text evidence="4">The sequence shown here is derived from an EMBL/GenBank/DDBJ whole genome shotgun (WGS) entry which is preliminary data.</text>
</comment>
<dbReference type="PROSITE" id="PS50125">
    <property type="entry name" value="GUANYLATE_CYCLASE_2"/>
    <property type="match status" value="1"/>
</dbReference>
<protein>
    <submittedName>
        <fullName evidence="4">Adenylate/guanylate cyclase domain-containing protein</fullName>
    </submittedName>
</protein>
<feature type="transmembrane region" description="Helical" evidence="2">
    <location>
        <begin position="381"/>
        <end position="401"/>
    </location>
</feature>
<organism evidence="4 5">
    <name type="scientific">Novosphingobium flavum</name>
    <dbReference type="NCBI Taxonomy" id="1778672"/>
    <lineage>
        <taxon>Bacteria</taxon>
        <taxon>Pseudomonadati</taxon>
        <taxon>Pseudomonadota</taxon>
        <taxon>Alphaproteobacteria</taxon>
        <taxon>Sphingomonadales</taxon>
        <taxon>Sphingomonadaceae</taxon>
        <taxon>Novosphingobium</taxon>
    </lineage>
</organism>
<dbReference type="InterPro" id="IPR050697">
    <property type="entry name" value="Adenylyl/Guanylyl_Cyclase_3/4"/>
</dbReference>
<reference evidence="4 5" key="1">
    <citation type="submission" date="2020-08" db="EMBL/GenBank/DDBJ databases">
        <title>The genome sequence of type strain Novosphingobium flavum NBRC 111647.</title>
        <authorList>
            <person name="Liu Y."/>
        </authorList>
    </citation>
    <scope>NUCLEOTIDE SEQUENCE [LARGE SCALE GENOMIC DNA]</scope>
    <source>
        <strain evidence="4 5">NBRC 111647</strain>
    </source>
</reference>
<sequence>MPIRRTRSTGPVSPSSATASGRCRRADLASRPALPSRSGVTPAITGASRRVLARGARNLRAAGPRRLAIMAVILLAALALAALSWRLPGVGDAERSLYDLRAYLTAPRVEQDPRVLLVVYDDQTLIAAKKRSPLDRGLLAKALRNLDAMGAKAVGIDILFDQPQDEDDDLVGALRGMKTPTFIAYADVAGNRSDIVYDQQQYLDAFRGRLAGSTSGAASIRLDFANGATRLWPLVESRLPPVLGRAMLAAGGDRAAVDRFAGYRGAVRYRLPVSEDRPVWQSLKIDLFADPEIAAAMADQVRGKYVLIGGDIVDVDRVPTTFTAIDGDAVPGLQVHAAMIAQMLDRAALPRLSGAMLALLAVLVVVSAGLTSLLEWKPWRLVPFIAVQLALFGGAPVWLQWRGVDTFGVPAVGWALAWIVAFAAVSSAARASTAEQRRFAHDALGKYLPRDIAEEIIEHPELLALHGEKKALFIVFSDLEGFTQMSHSLEPEQVARLLNQYLEMLSKVVLDHGGVIDKFVGDAVVAFWGAPLARDDDGRRAALAAYAMWQAGEEFRRLNADAGLPRIGKTRVGMHYGEAVVGNFGGERRIQYTALGDAMNTAARLESANKALGSSVMASRELAERSGLDWWRPMGSVVLRGRAKPVELFEPRPDFPVAEREALGEALALHAADPARGIEALKAVAARHPADEALQKLIERYDVQEEVTSHVLG</sequence>
<evidence type="ECO:0000256" key="1">
    <source>
        <dbReference type="SAM" id="MobiDB-lite"/>
    </source>
</evidence>
<name>A0A7X1FNK5_9SPHN</name>
<feature type="transmembrane region" description="Helical" evidence="2">
    <location>
        <begin position="352"/>
        <end position="374"/>
    </location>
</feature>
<dbReference type="GO" id="GO:0035556">
    <property type="term" value="P:intracellular signal transduction"/>
    <property type="evidence" value="ECO:0007669"/>
    <property type="project" value="InterPro"/>
</dbReference>
<dbReference type="Pfam" id="PF00211">
    <property type="entry name" value="Guanylate_cyc"/>
    <property type="match status" value="1"/>
</dbReference>
<dbReference type="InterPro" id="IPR007890">
    <property type="entry name" value="CHASE2"/>
</dbReference>
<feature type="region of interest" description="Disordered" evidence="1">
    <location>
        <begin position="1"/>
        <end position="41"/>
    </location>
</feature>
<dbReference type="AlphaFoldDB" id="A0A7X1FNK5"/>
<evidence type="ECO:0000313" key="4">
    <source>
        <dbReference type="EMBL" id="MBC2664074.1"/>
    </source>
</evidence>
<feature type="transmembrane region" description="Helical" evidence="2">
    <location>
        <begin position="67"/>
        <end position="87"/>
    </location>
</feature>
<dbReference type="Proteomes" id="UP000566813">
    <property type="component" value="Unassembled WGS sequence"/>
</dbReference>
<dbReference type="CDD" id="cd07302">
    <property type="entry name" value="CHD"/>
    <property type="match status" value="1"/>
</dbReference>
<evidence type="ECO:0000259" key="3">
    <source>
        <dbReference type="PROSITE" id="PS50125"/>
    </source>
</evidence>
<evidence type="ECO:0000313" key="5">
    <source>
        <dbReference type="Proteomes" id="UP000566813"/>
    </source>
</evidence>
<accession>A0A7X1FNK5</accession>
<dbReference type="PANTHER" id="PTHR43081">
    <property type="entry name" value="ADENYLATE CYCLASE, TERMINAL-DIFFERENTIATION SPECIFIC-RELATED"/>
    <property type="match status" value="1"/>
</dbReference>
<dbReference type="SMART" id="SM01080">
    <property type="entry name" value="CHASE2"/>
    <property type="match status" value="1"/>
</dbReference>
<dbReference type="InterPro" id="IPR001054">
    <property type="entry name" value="A/G_cyclase"/>
</dbReference>
<keyword evidence="2" id="KW-0812">Transmembrane</keyword>